<evidence type="ECO:0008006" key="5">
    <source>
        <dbReference type="Google" id="ProtNLM"/>
    </source>
</evidence>
<evidence type="ECO:0000313" key="4">
    <source>
        <dbReference type="Proteomes" id="UP000245629"/>
    </source>
</evidence>
<dbReference type="Proteomes" id="UP000245629">
    <property type="component" value="Chromosome 2"/>
</dbReference>
<dbReference type="KEGG" id="azz:DEW08_12290"/>
<feature type="region of interest" description="Disordered" evidence="1">
    <location>
        <begin position="1"/>
        <end position="23"/>
    </location>
</feature>
<sequence length="216" mass="23134">MTADEADFPGLAGQSGADREPERTSDVIAQFRATLPAGRVSLGDLIRALGDRSLGTILLALSLPTVAPVPLGVSCLFDLPILLFAAQLAFGRRGARLPDWLLRCSVSRSMAGRMIDAAMPRLCWIERMLKPRVPRLAAIDRERWFGFLLLLLTITCIVPLPLTGWLPGFALVLISLGLIERDGAAIGVGLGLTVAAFSFFALVASSISYAGQQLFS</sequence>
<organism evidence="3 4">
    <name type="scientific">Azospirillum thermophilum</name>
    <dbReference type="NCBI Taxonomy" id="2202148"/>
    <lineage>
        <taxon>Bacteria</taxon>
        <taxon>Pseudomonadati</taxon>
        <taxon>Pseudomonadota</taxon>
        <taxon>Alphaproteobacteria</taxon>
        <taxon>Rhodospirillales</taxon>
        <taxon>Azospirillaceae</taxon>
        <taxon>Azospirillum</taxon>
    </lineage>
</organism>
<gene>
    <name evidence="3" type="ORF">DEW08_12290</name>
</gene>
<dbReference type="OrthoDB" id="8550083at2"/>
<evidence type="ECO:0000256" key="1">
    <source>
        <dbReference type="SAM" id="MobiDB-lite"/>
    </source>
</evidence>
<dbReference type="EMBL" id="CP029353">
    <property type="protein sequence ID" value="AWK87994.1"/>
    <property type="molecule type" value="Genomic_DNA"/>
</dbReference>
<evidence type="ECO:0000313" key="3">
    <source>
        <dbReference type="EMBL" id="AWK87994.1"/>
    </source>
</evidence>
<keyword evidence="4" id="KW-1185">Reference proteome</keyword>
<dbReference type="AlphaFoldDB" id="A0A2S2CTZ7"/>
<dbReference type="PANTHER" id="PTHR41795:SF1">
    <property type="entry name" value="EXOPOLYSACCHARIDE SYNTHESIS PROTEIN"/>
    <property type="match status" value="1"/>
</dbReference>
<proteinExistence type="predicted"/>
<dbReference type="PANTHER" id="PTHR41795">
    <property type="entry name" value="EXOPOLYSACCHARIDE SYNTHESIS PROTEIN"/>
    <property type="match status" value="1"/>
</dbReference>
<protein>
    <recommendedName>
        <fullName evidence="5">Exopolysaccharide biosynthesis protein</fullName>
    </recommendedName>
</protein>
<dbReference type="PIRSF" id="PIRSF033239">
    <property type="entry name" value="ExoD"/>
    <property type="match status" value="1"/>
</dbReference>
<evidence type="ECO:0000256" key="2">
    <source>
        <dbReference type="SAM" id="Phobius"/>
    </source>
</evidence>
<keyword evidence="2" id="KW-0472">Membrane</keyword>
<keyword evidence="2" id="KW-0812">Transmembrane</keyword>
<feature type="transmembrane region" description="Helical" evidence="2">
    <location>
        <begin position="69"/>
        <end position="90"/>
    </location>
</feature>
<feature type="transmembrane region" description="Helical" evidence="2">
    <location>
        <begin position="186"/>
        <end position="210"/>
    </location>
</feature>
<name>A0A2S2CTZ7_9PROT</name>
<reference evidence="4" key="1">
    <citation type="submission" date="2018-05" db="EMBL/GenBank/DDBJ databases">
        <title>Azospirillum thermophila sp. nov., a novel isolated from hot spring.</title>
        <authorList>
            <person name="Zhao Z."/>
        </authorList>
    </citation>
    <scope>NUCLEOTIDE SEQUENCE [LARGE SCALE GENOMIC DNA]</scope>
    <source>
        <strain evidence="4">CFH 70021</strain>
    </source>
</reference>
<dbReference type="InterPro" id="IPR010331">
    <property type="entry name" value="ExoD"/>
</dbReference>
<feature type="transmembrane region" description="Helical" evidence="2">
    <location>
        <begin position="144"/>
        <end position="166"/>
    </location>
</feature>
<keyword evidence="2" id="KW-1133">Transmembrane helix</keyword>
<dbReference type="Pfam" id="PF06055">
    <property type="entry name" value="ExoD"/>
    <property type="match status" value="1"/>
</dbReference>
<accession>A0A2S2CTZ7</accession>